<accession>A0A250WSM4</accession>
<feature type="region of interest" description="Disordered" evidence="1">
    <location>
        <begin position="234"/>
        <end position="285"/>
    </location>
</feature>
<feature type="compositionally biased region" description="Polar residues" evidence="1">
    <location>
        <begin position="236"/>
        <end position="255"/>
    </location>
</feature>
<name>A0A250WSM4_9CHLO</name>
<gene>
    <name evidence="2" type="ORF">CEUSTIGMA_g1242.t1</name>
</gene>
<feature type="region of interest" description="Disordered" evidence="1">
    <location>
        <begin position="1"/>
        <end position="60"/>
    </location>
</feature>
<dbReference type="AlphaFoldDB" id="A0A250WSM4"/>
<keyword evidence="3" id="KW-1185">Reference proteome</keyword>
<proteinExistence type="predicted"/>
<reference evidence="2 3" key="1">
    <citation type="submission" date="2017-08" db="EMBL/GenBank/DDBJ databases">
        <title>Acidophilic green algal genome provides insights into adaptation to an acidic environment.</title>
        <authorList>
            <person name="Hirooka S."/>
            <person name="Hirose Y."/>
            <person name="Kanesaki Y."/>
            <person name="Higuchi S."/>
            <person name="Fujiwara T."/>
            <person name="Onuma R."/>
            <person name="Era A."/>
            <person name="Ohbayashi R."/>
            <person name="Uzuka A."/>
            <person name="Nozaki H."/>
            <person name="Yoshikawa H."/>
            <person name="Miyagishima S.Y."/>
        </authorList>
    </citation>
    <scope>NUCLEOTIDE SEQUENCE [LARGE SCALE GENOMIC DNA]</scope>
    <source>
        <strain evidence="2 3">NIES-2499</strain>
    </source>
</reference>
<protein>
    <submittedName>
        <fullName evidence="2">Uncharacterized protein</fullName>
    </submittedName>
</protein>
<evidence type="ECO:0000313" key="3">
    <source>
        <dbReference type="Proteomes" id="UP000232323"/>
    </source>
</evidence>
<evidence type="ECO:0000313" key="2">
    <source>
        <dbReference type="EMBL" id="GAX73791.1"/>
    </source>
</evidence>
<comment type="caution">
    <text evidence="2">The sequence shown here is derived from an EMBL/GenBank/DDBJ whole genome shotgun (WGS) entry which is preliminary data.</text>
</comment>
<dbReference type="EMBL" id="BEGY01000005">
    <property type="protein sequence ID" value="GAX73791.1"/>
    <property type="molecule type" value="Genomic_DNA"/>
</dbReference>
<organism evidence="2 3">
    <name type="scientific">Chlamydomonas eustigma</name>
    <dbReference type="NCBI Taxonomy" id="1157962"/>
    <lineage>
        <taxon>Eukaryota</taxon>
        <taxon>Viridiplantae</taxon>
        <taxon>Chlorophyta</taxon>
        <taxon>core chlorophytes</taxon>
        <taxon>Chlorophyceae</taxon>
        <taxon>CS clade</taxon>
        <taxon>Chlamydomonadales</taxon>
        <taxon>Chlamydomonadaceae</taxon>
        <taxon>Chlamydomonas</taxon>
    </lineage>
</organism>
<feature type="compositionally biased region" description="Basic residues" evidence="1">
    <location>
        <begin position="276"/>
        <end position="285"/>
    </location>
</feature>
<sequence>MLRALAAGRGKVEPDSDDEDKEEELDTSIQDPQDTLKLMRDARRARKAPPKFKPAQRWDSVASLGMEDSTFETHKLLVTAHEQQAVDERLMEMQAKKMGDEVRSRAAVKAMMKAMEKTESQFFFKRAPSMLRNAPAMMRSPTLQRNSSIAKAGGTDPATISKLYGSCNHNSSSPSRLASNLDGHLSHRTSCSGVSAAVRVSGSGVTQRISNNGGMAHDAPAPPPPKPTIKAENRGFGSSTARPIQRKTSVGSSTGLHGARANSPIKLNMYHEQKPVLKKKSMQKA</sequence>
<dbReference type="Proteomes" id="UP000232323">
    <property type="component" value="Unassembled WGS sequence"/>
</dbReference>
<feature type="compositionally biased region" description="Acidic residues" evidence="1">
    <location>
        <begin position="15"/>
        <end position="26"/>
    </location>
</feature>
<evidence type="ECO:0000256" key="1">
    <source>
        <dbReference type="SAM" id="MobiDB-lite"/>
    </source>
</evidence>